<keyword evidence="3" id="KW-1185">Reference proteome</keyword>
<dbReference type="EMBL" id="KB096742">
    <property type="protein sequence ID" value="ESO01816.1"/>
    <property type="molecule type" value="Genomic_DNA"/>
</dbReference>
<dbReference type="Gene3D" id="3.30.10.10">
    <property type="entry name" value="Trypsin Inhibitor V, subunit A"/>
    <property type="match status" value="1"/>
</dbReference>
<dbReference type="EnsemblMetazoa" id="HelroT160985">
    <property type="protein sequence ID" value="HelroP160985"/>
    <property type="gene ID" value="HelroG160985"/>
</dbReference>
<reference evidence="3" key="1">
    <citation type="submission" date="2012-12" db="EMBL/GenBank/DDBJ databases">
        <authorList>
            <person name="Hellsten U."/>
            <person name="Grimwood J."/>
            <person name="Chapman J.A."/>
            <person name="Shapiro H."/>
            <person name="Aerts A."/>
            <person name="Otillar R.P."/>
            <person name="Terry A.Y."/>
            <person name="Boore J.L."/>
            <person name="Simakov O."/>
            <person name="Marletaz F."/>
            <person name="Cho S.-J."/>
            <person name="Edsinger-Gonzales E."/>
            <person name="Havlak P."/>
            <person name="Kuo D.-H."/>
            <person name="Larsson T."/>
            <person name="Lv J."/>
            <person name="Arendt D."/>
            <person name="Savage R."/>
            <person name="Osoegawa K."/>
            <person name="de Jong P."/>
            <person name="Lindberg D.R."/>
            <person name="Seaver E.C."/>
            <person name="Weisblat D.A."/>
            <person name="Putnam N.H."/>
            <person name="Grigoriev I.V."/>
            <person name="Rokhsar D.S."/>
        </authorList>
    </citation>
    <scope>NUCLEOTIDE SEQUENCE</scope>
</reference>
<organism evidence="2 3">
    <name type="scientific">Helobdella robusta</name>
    <name type="common">Californian leech</name>
    <dbReference type="NCBI Taxonomy" id="6412"/>
    <lineage>
        <taxon>Eukaryota</taxon>
        <taxon>Metazoa</taxon>
        <taxon>Spiralia</taxon>
        <taxon>Lophotrochozoa</taxon>
        <taxon>Annelida</taxon>
        <taxon>Clitellata</taxon>
        <taxon>Hirudinea</taxon>
        <taxon>Rhynchobdellida</taxon>
        <taxon>Glossiphoniidae</taxon>
        <taxon>Helobdella</taxon>
    </lineage>
</organism>
<dbReference type="AlphaFoldDB" id="T1EQY7"/>
<dbReference type="HOGENOM" id="CLU_1462855_0_0_1"/>
<dbReference type="Proteomes" id="UP000015101">
    <property type="component" value="Unassembled WGS sequence"/>
</dbReference>
<protein>
    <submittedName>
        <fullName evidence="1 2">Uncharacterized protein</fullName>
    </submittedName>
</protein>
<evidence type="ECO:0000313" key="2">
    <source>
        <dbReference type="EnsemblMetazoa" id="HelroP160985"/>
    </source>
</evidence>
<dbReference type="RefSeq" id="XP_009019224.1">
    <property type="nucleotide sequence ID" value="XM_009020976.1"/>
</dbReference>
<sequence length="185" mass="21425">MCSITTCFRSIQDNIFLAKINILCYSVKTLAWVQHQKGYELTEKIHSKKNRNIVMQAILKDMPNVQFFEIVSVDYEKYSEEFWYNQVRLVYDESTDVVTQVPKFFGQEPKLSLVPNIIGKSYNSVIQSLKKEIPGLKVIVFKNDKEIFSTSAKVADYVRLDVDDSEQELELFLLGLQLGICFLAF</sequence>
<dbReference type="KEGG" id="hro:HELRODRAFT_160985"/>
<evidence type="ECO:0000313" key="1">
    <source>
        <dbReference type="EMBL" id="ESO01816.1"/>
    </source>
</evidence>
<dbReference type="InterPro" id="IPR000864">
    <property type="entry name" value="Prot_inh_pot1"/>
</dbReference>
<accession>T1EQY7</accession>
<dbReference type="GO" id="GO:0004867">
    <property type="term" value="F:serine-type endopeptidase inhibitor activity"/>
    <property type="evidence" value="ECO:0007669"/>
    <property type="project" value="InterPro"/>
</dbReference>
<reference evidence="2" key="3">
    <citation type="submission" date="2015-06" db="UniProtKB">
        <authorList>
            <consortium name="EnsemblMetazoa"/>
        </authorList>
    </citation>
    <scope>IDENTIFICATION</scope>
</reference>
<dbReference type="CTD" id="20198987"/>
<proteinExistence type="predicted"/>
<dbReference type="Pfam" id="PF00280">
    <property type="entry name" value="potato_inhibit"/>
    <property type="match status" value="1"/>
</dbReference>
<dbReference type="EMBL" id="AMQM01000727">
    <property type="status" value="NOT_ANNOTATED_CDS"/>
    <property type="molecule type" value="Genomic_DNA"/>
</dbReference>
<gene>
    <name evidence="2" type="primary">20198987</name>
    <name evidence="1" type="ORF">HELRODRAFT_160985</name>
</gene>
<name>T1EQY7_HELRO</name>
<reference evidence="1 3" key="2">
    <citation type="journal article" date="2013" name="Nature">
        <title>Insights into bilaterian evolution from three spiralian genomes.</title>
        <authorList>
            <person name="Simakov O."/>
            <person name="Marletaz F."/>
            <person name="Cho S.J."/>
            <person name="Edsinger-Gonzales E."/>
            <person name="Havlak P."/>
            <person name="Hellsten U."/>
            <person name="Kuo D.H."/>
            <person name="Larsson T."/>
            <person name="Lv J."/>
            <person name="Arendt D."/>
            <person name="Savage R."/>
            <person name="Osoegawa K."/>
            <person name="de Jong P."/>
            <person name="Grimwood J."/>
            <person name="Chapman J.A."/>
            <person name="Shapiro H."/>
            <person name="Aerts A."/>
            <person name="Otillar R.P."/>
            <person name="Terry A.Y."/>
            <person name="Boore J.L."/>
            <person name="Grigoriev I.V."/>
            <person name="Lindberg D.R."/>
            <person name="Seaver E.C."/>
            <person name="Weisblat D.A."/>
            <person name="Putnam N.H."/>
            <person name="Rokhsar D.S."/>
        </authorList>
    </citation>
    <scope>NUCLEOTIDE SEQUENCE</scope>
</reference>
<dbReference type="GeneID" id="20198987"/>
<dbReference type="InParanoid" id="T1EQY7"/>
<evidence type="ECO:0000313" key="3">
    <source>
        <dbReference type="Proteomes" id="UP000015101"/>
    </source>
</evidence>
<dbReference type="GO" id="GO:0009611">
    <property type="term" value="P:response to wounding"/>
    <property type="evidence" value="ECO:0007669"/>
    <property type="project" value="InterPro"/>
</dbReference>